<dbReference type="EMBL" id="CCAX010000002">
    <property type="protein sequence ID" value="CDO04275.1"/>
    <property type="molecule type" value="Genomic_DNA"/>
</dbReference>
<name>W9BD99_9BACI</name>
<evidence type="ECO:0000313" key="2">
    <source>
        <dbReference type="Proteomes" id="UP000028863"/>
    </source>
</evidence>
<reference evidence="1" key="2">
    <citation type="submission" date="2014-03" db="EMBL/GenBank/DDBJ databases">
        <authorList>
            <person name="Urmite Genomes"/>
        </authorList>
    </citation>
    <scope>NUCLEOTIDE SEQUENCE</scope>
    <source>
        <strain evidence="1">S1</strain>
    </source>
</reference>
<dbReference type="AlphaFoldDB" id="W9BD99"/>
<accession>W9BD99</accession>
<keyword evidence="2" id="KW-1185">Reference proteome</keyword>
<dbReference type="eggNOG" id="ENOG5033U5S">
    <property type="taxonomic scope" value="Bacteria"/>
</dbReference>
<dbReference type="RefSeq" id="WP_036577297.1">
    <property type="nucleotide sequence ID" value="NZ_CABLBW010000002.1"/>
</dbReference>
<gene>
    <name evidence="1" type="ORF">BN988_02829</name>
</gene>
<reference evidence="1" key="1">
    <citation type="submission" date="2014-03" db="EMBL/GenBank/DDBJ databases">
        <title>Draft genome sequencing of Oceanobacillus picturae strain S1 isolated from human gut.</title>
        <authorList>
            <person name="Croce O."/>
            <person name="Lagier J.C."/>
            <person name="Raoult D."/>
        </authorList>
    </citation>
    <scope>NUCLEOTIDE SEQUENCE [LARGE SCALE GENOMIC DNA]</scope>
    <source>
        <strain evidence="1">S1</strain>
    </source>
</reference>
<evidence type="ECO:0000313" key="1">
    <source>
        <dbReference type="EMBL" id="CDO04275.1"/>
    </source>
</evidence>
<sequence>MSFKNDHPDYINYQSEEYFMNKIPREFINAFLGFINRELRKDETLSKKEIVNTIGDFVPTAPTTNWGDPFLQVDLENNLNALFRKKNLHRFMDCVGNLVTEFRFDIEDLNELLEENKIGYYLENDPFGCVWEVREDTYSYSEEIESAIETVSSEFKNVTDHLTQAKEQLNDPHNLRDRKDALRDSASAMESLLKYISGINDFDKAVKYIRTNYSEQIPRNAIQDAKTIWDRIHQFTPDVRHGANITSELSQAEALYWIDRIMALIKFLSRELEE</sequence>
<comment type="caution">
    <text evidence="1">The sequence shown here is derived from an EMBL/GenBank/DDBJ whole genome shotgun (WGS) entry which is preliminary data.</text>
</comment>
<protein>
    <submittedName>
        <fullName evidence="1">Uncharacterized protein</fullName>
    </submittedName>
</protein>
<dbReference type="Proteomes" id="UP000028863">
    <property type="component" value="Unassembled WGS sequence"/>
</dbReference>
<proteinExistence type="predicted"/>
<organism evidence="1 2">
    <name type="scientific">Oceanobacillus picturae</name>
    <dbReference type="NCBI Taxonomy" id="171693"/>
    <lineage>
        <taxon>Bacteria</taxon>
        <taxon>Bacillati</taxon>
        <taxon>Bacillota</taxon>
        <taxon>Bacilli</taxon>
        <taxon>Bacillales</taxon>
        <taxon>Bacillaceae</taxon>
        <taxon>Oceanobacillus</taxon>
    </lineage>
</organism>